<dbReference type="EMBL" id="AP005297">
    <property type="protein sequence ID" value="BAD16117.1"/>
    <property type="molecule type" value="Genomic_DNA"/>
</dbReference>
<dbReference type="Proteomes" id="UP000000763">
    <property type="component" value="Chromosome 2"/>
</dbReference>
<sequence length="58" mass="6351">MKQDIRRVRVGVLVLQACVAVCQSFSINGTCNNRREREGAYASSSASNTYRGGKQRGT</sequence>
<evidence type="ECO:0000313" key="3">
    <source>
        <dbReference type="EMBL" id="BAD16117.1"/>
    </source>
</evidence>
<evidence type="ECO:0000256" key="1">
    <source>
        <dbReference type="SAM" id="MobiDB-lite"/>
    </source>
</evidence>
<reference evidence="4" key="2">
    <citation type="journal article" date="2008" name="Nucleic Acids Res.">
        <title>The rice annotation project database (RAP-DB): 2008 update.</title>
        <authorList>
            <consortium name="The rice annotation project (RAP)"/>
        </authorList>
    </citation>
    <scope>GENOME REANNOTATION</scope>
    <source>
        <strain evidence="4">cv. Nipponbare</strain>
    </source>
</reference>
<evidence type="ECO:0000313" key="4">
    <source>
        <dbReference type="Proteomes" id="UP000000763"/>
    </source>
</evidence>
<gene>
    <name evidence="3" type="primary">OJ1734_E02.24</name>
</gene>
<dbReference type="AlphaFoldDB" id="Q6Z2U4"/>
<reference evidence="4" key="1">
    <citation type="journal article" date="2005" name="Nature">
        <title>The map-based sequence of the rice genome.</title>
        <authorList>
            <consortium name="International rice genome sequencing project (IRGSP)"/>
            <person name="Matsumoto T."/>
            <person name="Wu J."/>
            <person name="Kanamori H."/>
            <person name="Katayose Y."/>
            <person name="Fujisawa M."/>
            <person name="Namiki N."/>
            <person name="Mizuno H."/>
            <person name="Yamamoto K."/>
            <person name="Antonio B.A."/>
            <person name="Baba T."/>
            <person name="Sakata K."/>
            <person name="Nagamura Y."/>
            <person name="Aoki H."/>
            <person name="Arikawa K."/>
            <person name="Arita K."/>
            <person name="Bito T."/>
            <person name="Chiden Y."/>
            <person name="Fujitsuka N."/>
            <person name="Fukunaka R."/>
            <person name="Hamada M."/>
            <person name="Harada C."/>
            <person name="Hayashi A."/>
            <person name="Hijishita S."/>
            <person name="Honda M."/>
            <person name="Hosokawa S."/>
            <person name="Ichikawa Y."/>
            <person name="Idonuma A."/>
            <person name="Iijima M."/>
            <person name="Ikeda M."/>
            <person name="Ikeno M."/>
            <person name="Ito K."/>
            <person name="Ito S."/>
            <person name="Ito T."/>
            <person name="Ito Y."/>
            <person name="Ito Y."/>
            <person name="Iwabuchi A."/>
            <person name="Kamiya K."/>
            <person name="Karasawa W."/>
            <person name="Kurita K."/>
            <person name="Katagiri S."/>
            <person name="Kikuta A."/>
            <person name="Kobayashi H."/>
            <person name="Kobayashi N."/>
            <person name="Machita K."/>
            <person name="Maehara T."/>
            <person name="Masukawa M."/>
            <person name="Mizubayashi T."/>
            <person name="Mukai Y."/>
            <person name="Nagasaki H."/>
            <person name="Nagata Y."/>
            <person name="Naito S."/>
            <person name="Nakashima M."/>
            <person name="Nakama Y."/>
            <person name="Nakamichi Y."/>
            <person name="Nakamura M."/>
            <person name="Meguro A."/>
            <person name="Negishi M."/>
            <person name="Ohta I."/>
            <person name="Ohta T."/>
            <person name="Okamoto M."/>
            <person name="Ono N."/>
            <person name="Saji S."/>
            <person name="Sakaguchi M."/>
            <person name="Sakai K."/>
            <person name="Shibata M."/>
            <person name="Shimokawa T."/>
            <person name="Song J."/>
            <person name="Takazaki Y."/>
            <person name="Terasawa K."/>
            <person name="Tsugane M."/>
            <person name="Tsuji K."/>
            <person name="Ueda S."/>
            <person name="Waki K."/>
            <person name="Yamagata H."/>
            <person name="Yamamoto M."/>
            <person name="Yamamoto S."/>
            <person name="Yamane H."/>
            <person name="Yoshiki S."/>
            <person name="Yoshihara R."/>
            <person name="Yukawa K."/>
            <person name="Zhong H."/>
            <person name="Yano M."/>
            <person name="Yuan Q."/>
            <person name="Ouyang S."/>
            <person name="Liu J."/>
            <person name="Jones K.M."/>
            <person name="Gansberger K."/>
            <person name="Moffat K."/>
            <person name="Hill J."/>
            <person name="Bera J."/>
            <person name="Fadrosh D."/>
            <person name="Jin S."/>
            <person name="Johri S."/>
            <person name="Kim M."/>
            <person name="Overton L."/>
            <person name="Reardon M."/>
            <person name="Tsitrin T."/>
            <person name="Vuong H."/>
            <person name="Weaver B."/>
            <person name="Ciecko A."/>
            <person name="Tallon L."/>
            <person name="Jackson J."/>
            <person name="Pai G."/>
            <person name="Aken S.V."/>
            <person name="Utterback T."/>
            <person name="Reidmuller S."/>
            <person name="Feldblyum T."/>
            <person name="Hsiao J."/>
            <person name="Zismann V."/>
            <person name="Iobst S."/>
            <person name="de Vazeille A.R."/>
            <person name="Buell C.R."/>
            <person name="Ying K."/>
            <person name="Li Y."/>
            <person name="Lu T."/>
            <person name="Huang Y."/>
            <person name="Zhao Q."/>
            <person name="Feng Q."/>
            <person name="Zhang L."/>
            <person name="Zhu J."/>
            <person name="Weng Q."/>
            <person name="Mu J."/>
            <person name="Lu Y."/>
            <person name="Fan D."/>
            <person name="Liu Y."/>
            <person name="Guan J."/>
            <person name="Zhang Y."/>
            <person name="Yu S."/>
            <person name="Liu X."/>
            <person name="Zhang Y."/>
            <person name="Hong G."/>
            <person name="Han B."/>
            <person name="Choisne N."/>
            <person name="Demange N."/>
            <person name="Orjeda G."/>
            <person name="Samain S."/>
            <person name="Cattolico L."/>
            <person name="Pelletier E."/>
            <person name="Couloux A."/>
            <person name="Segurens B."/>
            <person name="Wincker P."/>
            <person name="D'Hont A."/>
            <person name="Scarpelli C."/>
            <person name="Weissenbach J."/>
            <person name="Salanoubat M."/>
            <person name="Quetier F."/>
            <person name="Yu Y."/>
            <person name="Kim H.R."/>
            <person name="Rambo T."/>
            <person name="Currie J."/>
            <person name="Collura K."/>
            <person name="Luo M."/>
            <person name="Yang T."/>
            <person name="Ammiraju J.S.S."/>
            <person name="Engler F."/>
            <person name="Soderlund C."/>
            <person name="Wing R.A."/>
            <person name="Palmer L.E."/>
            <person name="de la Bastide M."/>
            <person name="Spiegel L."/>
            <person name="Nascimento L."/>
            <person name="Zutavern T."/>
            <person name="O'Shaughnessy A."/>
            <person name="Dike S."/>
            <person name="Dedhia N."/>
            <person name="Preston R."/>
            <person name="Balija V."/>
            <person name="McCombie W.R."/>
            <person name="Chow T."/>
            <person name="Chen H."/>
            <person name="Chung M."/>
            <person name="Chen C."/>
            <person name="Shaw J."/>
            <person name="Wu H."/>
            <person name="Hsiao K."/>
            <person name="Chao Y."/>
            <person name="Chu M."/>
            <person name="Cheng C."/>
            <person name="Hour A."/>
            <person name="Lee P."/>
            <person name="Lin S."/>
            <person name="Lin Y."/>
            <person name="Liou J."/>
            <person name="Liu S."/>
            <person name="Hsing Y."/>
            <person name="Raghuvanshi S."/>
            <person name="Mohanty A."/>
            <person name="Bharti A.K."/>
            <person name="Gaur A."/>
            <person name="Gupta V."/>
            <person name="Kumar D."/>
            <person name="Ravi V."/>
            <person name="Vij S."/>
            <person name="Kapur A."/>
            <person name="Khurana P."/>
            <person name="Khurana P."/>
            <person name="Khurana J.P."/>
            <person name="Tyagi A.K."/>
            <person name="Gaikwad K."/>
            <person name="Singh A."/>
            <person name="Dalal V."/>
            <person name="Srivastava S."/>
            <person name="Dixit A."/>
            <person name="Pal A.K."/>
            <person name="Ghazi I.A."/>
            <person name="Yadav M."/>
            <person name="Pandit A."/>
            <person name="Bhargava A."/>
            <person name="Sureshbabu K."/>
            <person name="Batra K."/>
            <person name="Sharma T.R."/>
            <person name="Mohapatra T."/>
            <person name="Singh N.K."/>
            <person name="Messing J."/>
            <person name="Nelson A.B."/>
            <person name="Fuks G."/>
            <person name="Kavchok S."/>
            <person name="Keizer G."/>
            <person name="Linton E."/>
            <person name="Llaca V."/>
            <person name="Song R."/>
            <person name="Tanyolac B."/>
            <person name="Young S."/>
            <person name="Ho-Il K."/>
            <person name="Hahn J.H."/>
            <person name="Sangsakoo G."/>
            <person name="Vanavichit A."/>
            <person name="de Mattos Luiz.A.T."/>
            <person name="Zimmer P.D."/>
            <person name="Malone G."/>
            <person name="Dellagostin O."/>
            <person name="de Oliveira A.C."/>
            <person name="Bevan M."/>
            <person name="Bancroft I."/>
            <person name="Minx P."/>
            <person name="Cordum H."/>
            <person name="Wilson R."/>
            <person name="Cheng Z."/>
            <person name="Jin W."/>
            <person name="Jiang J."/>
            <person name="Leong S.A."/>
            <person name="Iwama H."/>
            <person name="Gojobori T."/>
            <person name="Itoh T."/>
            <person name="Niimura Y."/>
            <person name="Fujii Y."/>
            <person name="Habara T."/>
            <person name="Sakai H."/>
            <person name="Sato Y."/>
            <person name="Wilson G."/>
            <person name="Kumar K."/>
            <person name="McCouch S."/>
            <person name="Juretic N."/>
            <person name="Hoen D."/>
            <person name="Wright S."/>
            <person name="Bruskiewich R."/>
            <person name="Bureau T."/>
            <person name="Miyao A."/>
            <person name="Hirochika H."/>
            <person name="Nishikawa T."/>
            <person name="Kadowaki K."/>
            <person name="Sugiura M."/>
            <person name="Burr B."/>
            <person name="Sasaki T."/>
        </authorList>
    </citation>
    <scope>NUCLEOTIDE SEQUENCE [LARGE SCALE GENOMIC DNA]</scope>
    <source>
        <strain evidence="4">cv. Nipponbare</strain>
    </source>
</reference>
<name>Q6Z2U4_ORYSJ</name>
<evidence type="ECO:0000256" key="2">
    <source>
        <dbReference type="SAM" id="SignalP"/>
    </source>
</evidence>
<organism evidence="3 4">
    <name type="scientific">Oryza sativa subsp. japonica</name>
    <name type="common">Rice</name>
    <dbReference type="NCBI Taxonomy" id="39947"/>
    <lineage>
        <taxon>Eukaryota</taxon>
        <taxon>Viridiplantae</taxon>
        <taxon>Streptophyta</taxon>
        <taxon>Embryophyta</taxon>
        <taxon>Tracheophyta</taxon>
        <taxon>Spermatophyta</taxon>
        <taxon>Magnoliopsida</taxon>
        <taxon>Liliopsida</taxon>
        <taxon>Poales</taxon>
        <taxon>Poaceae</taxon>
        <taxon>BOP clade</taxon>
        <taxon>Oryzoideae</taxon>
        <taxon>Oryzeae</taxon>
        <taxon>Oryzinae</taxon>
        <taxon>Oryza</taxon>
        <taxon>Oryza sativa</taxon>
    </lineage>
</organism>
<feature type="chain" id="PRO_5004282978" description="Secreted protein" evidence="2">
    <location>
        <begin position="25"/>
        <end position="58"/>
    </location>
</feature>
<protein>
    <recommendedName>
        <fullName evidence="5">Secreted protein</fullName>
    </recommendedName>
</protein>
<feature type="region of interest" description="Disordered" evidence="1">
    <location>
        <begin position="36"/>
        <end position="58"/>
    </location>
</feature>
<accession>Q6Z2U4</accession>
<keyword evidence="2" id="KW-0732">Signal</keyword>
<feature type="signal peptide" evidence="2">
    <location>
        <begin position="1"/>
        <end position="24"/>
    </location>
</feature>
<proteinExistence type="predicted"/>
<evidence type="ECO:0008006" key="5">
    <source>
        <dbReference type="Google" id="ProtNLM"/>
    </source>
</evidence>